<accession>A0ABR4I4G2</accession>
<dbReference type="EMBL" id="JBFXLT010000002">
    <property type="protein sequence ID" value="KAL2822652.1"/>
    <property type="molecule type" value="Genomic_DNA"/>
</dbReference>
<keyword evidence="3" id="KW-1185">Reference proteome</keyword>
<comment type="caution">
    <text evidence="2">The sequence shown here is derived from an EMBL/GenBank/DDBJ whole genome shotgun (WGS) entry which is preliminary data.</text>
</comment>
<protein>
    <submittedName>
        <fullName evidence="2">Uncharacterized protein</fullName>
    </submittedName>
</protein>
<evidence type="ECO:0000313" key="3">
    <source>
        <dbReference type="Proteomes" id="UP001610334"/>
    </source>
</evidence>
<sequence length="873" mass="99761">MTRRRRNTRRWARPKMPRYTENQEEDRAAAPIVCHECRLITTPLHNCDPVCGRCDSHFLPGHGCSDLCDATPCCGCCHTAEMSTDAAVSHEADVLHPQIQFPDLRSTMHLLVDFLFSDRESQVKINHGNYKTVITAIGGREAFVRVMYETVNSDIKALEGQIITPSMLHAIRQKQATTGKIWKDPHGGYLDFVTHVHEHTYLRLYVVQGISLSPQTRHQIAENLRQSPDPEIRRWPDIRKDRQISQNSGSDELPSRRYMDKESYYDAIHRAIKSSSCMEESTSIQVDEEMWAPFEGELVDPQSWAQSTLDKLQWDEDETVSPVGTSEACIGVVFETTPLQDYNENGKLISVPWGLRESGFKDTNSLIWPFDLRKYANIPGTFQVAPHRPADSELLHDATQELIAGSRLRIVIMCGDIEDTIVPRHAKAVTLTLNDMTYNSWIETRQHKVARIFIRASIPLSELLACHGRRAFELSTIFLFVSAMTDVKIYPTFYESAMALTLIVRGIDNERKGKICQASPADIEPIIRIWLADKGFKTDEDLLRLAEAADGSLRYGILVLGLVLSNRKGKEPLPRKVPPSKTKQRDVVPTEILDKVRSLRKEICGHQWTYELKTEPILQQRTDELETEPILQQWTDEMEIESIFQAVETFIDNEEDHDVFSTGPALGEILSERDSPISFKVRFGLMTGNRYQINKAGPRKSFTIRHCTIFFTMTEPHNDGFFWVKAEMSPKGERHPHAWATTVRDQDPGARLAFRVYLKDEDNNLETWSTYPSCSTWEASCQANSLADAFEGDNYLDICQRPRRYIYIDERDKGLTKKYPELIPFVRGAYTGDDMQITPTQGRLRGTKQKRRNDPDTSEIEDGKSDKRTRTEG</sequence>
<feature type="region of interest" description="Disordered" evidence="1">
    <location>
        <begin position="832"/>
        <end position="873"/>
    </location>
</feature>
<dbReference type="Proteomes" id="UP001610334">
    <property type="component" value="Unassembled WGS sequence"/>
</dbReference>
<gene>
    <name evidence="2" type="ORF">BJX63DRAFT_441250</name>
</gene>
<evidence type="ECO:0000313" key="2">
    <source>
        <dbReference type="EMBL" id="KAL2822652.1"/>
    </source>
</evidence>
<feature type="compositionally biased region" description="Basic and acidic residues" evidence="1">
    <location>
        <begin position="228"/>
        <end position="243"/>
    </location>
</feature>
<feature type="region of interest" description="Disordered" evidence="1">
    <location>
        <begin position="1"/>
        <end position="24"/>
    </location>
</feature>
<reference evidence="2 3" key="1">
    <citation type="submission" date="2024-07" db="EMBL/GenBank/DDBJ databases">
        <title>Section-level genome sequencing and comparative genomics of Aspergillus sections Usti and Cavernicolus.</title>
        <authorList>
            <consortium name="Lawrence Berkeley National Laboratory"/>
            <person name="Nybo J.L."/>
            <person name="Vesth T.C."/>
            <person name="Theobald S."/>
            <person name="Frisvad J.C."/>
            <person name="Larsen T.O."/>
            <person name="Kjaerboelling I."/>
            <person name="Rothschild-Mancinelli K."/>
            <person name="Lyhne E.K."/>
            <person name="Kogle M.E."/>
            <person name="Barry K."/>
            <person name="Clum A."/>
            <person name="Na H."/>
            <person name="Ledsgaard L."/>
            <person name="Lin J."/>
            <person name="Lipzen A."/>
            <person name="Kuo A."/>
            <person name="Riley R."/>
            <person name="Mondo S."/>
            <person name="Labutti K."/>
            <person name="Haridas S."/>
            <person name="Pangalinan J."/>
            <person name="Salamov A.A."/>
            <person name="Simmons B.A."/>
            <person name="Magnuson J.K."/>
            <person name="Chen J."/>
            <person name="Drula E."/>
            <person name="Henrissat B."/>
            <person name="Wiebenga A."/>
            <person name="Lubbers R.J."/>
            <person name="Gomes A.C."/>
            <person name="Makela M.R."/>
            <person name="Stajich J."/>
            <person name="Grigoriev I.V."/>
            <person name="Mortensen U.H."/>
            <person name="De Vries R.P."/>
            <person name="Baker S.E."/>
            <person name="Andersen M.R."/>
        </authorList>
    </citation>
    <scope>NUCLEOTIDE SEQUENCE [LARGE SCALE GENOMIC DNA]</scope>
    <source>
        <strain evidence="2 3">CBS 588.65</strain>
    </source>
</reference>
<feature type="region of interest" description="Disordered" evidence="1">
    <location>
        <begin position="222"/>
        <end position="256"/>
    </location>
</feature>
<feature type="compositionally biased region" description="Basic residues" evidence="1">
    <location>
        <begin position="1"/>
        <end position="16"/>
    </location>
</feature>
<organism evidence="2 3">
    <name type="scientific">Aspergillus granulosus</name>
    <dbReference type="NCBI Taxonomy" id="176169"/>
    <lineage>
        <taxon>Eukaryota</taxon>
        <taxon>Fungi</taxon>
        <taxon>Dikarya</taxon>
        <taxon>Ascomycota</taxon>
        <taxon>Pezizomycotina</taxon>
        <taxon>Eurotiomycetes</taxon>
        <taxon>Eurotiomycetidae</taxon>
        <taxon>Eurotiales</taxon>
        <taxon>Aspergillaceae</taxon>
        <taxon>Aspergillus</taxon>
        <taxon>Aspergillus subgen. Nidulantes</taxon>
    </lineage>
</organism>
<proteinExistence type="predicted"/>
<name>A0ABR4I4G2_9EURO</name>
<feature type="compositionally biased region" description="Basic and acidic residues" evidence="1">
    <location>
        <begin position="861"/>
        <end position="873"/>
    </location>
</feature>
<evidence type="ECO:0000256" key="1">
    <source>
        <dbReference type="SAM" id="MobiDB-lite"/>
    </source>
</evidence>